<protein>
    <submittedName>
        <fullName evidence="2">Uncharacterized protein</fullName>
    </submittedName>
</protein>
<accession>A0ABQ0LET5</accession>
<feature type="region of interest" description="Disordered" evidence="1">
    <location>
        <begin position="1"/>
        <end position="58"/>
    </location>
</feature>
<sequence length="307" mass="33931">MAMSPFSTPPRPSTPAGFSPTAGLIQGSSPPHLTSHGSPPPSPSLEPHPNASPPVRHTHYLPRHFRNVSAPTVFAQQQLSTYTKAHEHQMERNLNSIAYFIAPMMSASSPAEIWSSDHPCVQMAVRGNKSGFRLFSCFVRLRFPSHSASVLLQGDIGLRTFDFDDTILTAKKLEVYEERFTKLLRDNRVRLQTLTIRRTILCGLPKAALLMIADASIKACTSAVPIRPAPTAAVFIIISALTSLLVTISAQRIWLKLFFNVAPDHKALSMLFSIRYVFCVAKSPLTTKNIDEKARVWDWLSVLAVAC</sequence>
<evidence type="ECO:0000313" key="3">
    <source>
        <dbReference type="Proteomes" id="UP000815677"/>
    </source>
</evidence>
<evidence type="ECO:0000313" key="2">
    <source>
        <dbReference type="EMBL" id="GAT49042.1"/>
    </source>
</evidence>
<reference evidence="2" key="1">
    <citation type="submission" date="2014-09" db="EMBL/GenBank/DDBJ databases">
        <title>Genome sequence of the luminous mushroom Mycena chlorophos for searching fungal bioluminescence genes.</title>
        <authorList>
            <person name="Tanaka Y."/>
            <person name="Kasuga D."/>
            <person name="Oba Y."/>
            <person name="Hase S."/>
            <person name="Sato K."/>
            <person name="Oba Y."/>
            <person name="Sakakibara Y."/>
        </authorList>
    </citation>
    <scope>NUCLEOTIDE SEQUENCE</scope>
</reference>
<proteinExistence type="predicted"/>
<dbReference type="EMBL" id="DF845268">
    <property type="protein sequence ID" value="GAT49042.1"/>
    <property type="molecule type" value="Genomic_DNA"/>
</dbReference>
<feature type="compositionally biased region" description="Pro residues" evidence="1">
    <location>
        <begin position="38"/>
        <end position="52"/>
    </location>
</feature>
<organism evidence="2 3">
    <name type="scientific">Mycena chlorophos</name>
    <name type="common">Agaric fungus</name>
    <name type="synonym">Agaricus chlorophos</name>
    <dbReference type="NCBI Taxonomy" id="658473"/>
    <lineage>
        <taxon>Eukaryota</taxon>
        <taxon>Fungi</taxon>
        <taxon>Dikarya</taxon>
        <taxon>Basidiomycota</taxon>
        <taxon>Agaricomycotina</taxon>
        <taxon>Agaricomycetes</taxon>
        <taxon>Agaricomycetidae</taxon>
        <taxon>Agaricales</taxon>
        <taxon>Marasmiineae</taxon>
        <taxon>Mycenaceae</taxon>
        <taxon>Mycena</taxon>
    </lineage>
</organism>
<keyword evidence="3" id="KW-1185">Reference proteome</keyword>
<name>A0ABQ0LET5_MYCCL</name>
<feature type="compositionally biased region" description="Low complexity" evidence="1">
    <location>
        <begin position="27"/>
        <end position="37"/>
    </location>
</feature>
<dbReference type="Proteomes" id="UP000815677">
    <property type="component" value="Unassembled WGS sequence"/>
</dbReference>
<gene>
    <name evidence="2" type="ORF">MCHLO_06403</name>
</gene>
<evidence type="ECO:0000256" key="1">
    <source>
        <dbReference type="SAM" id="MobiDB-lite"/>
    </source>
</evidence>